<proteinExistence type="predicted"/>
<dbReference type="Pfam" id="PF01814">
    <property type="entry name" value="Hemerythrin"/>
    <property type="match status" value="1"/>
</dbReference>
<gene>
    <name evidence="2" type="ORF">A3G33_04965</name>
</gene>
<evidence type="ECO:0000259" key="1">
    <source>
        <dbReference type="Pfam" id="PF01814"/>
    </source>
</evidence>
<feature type="domain" description="Hemerythrin-like" evidence="1">
    <location>
        <begin position="8"/>
        <end position="97"/>
    </location>
</feature>
<dbReference type="Gene3D" id="1.20.120.520">
    <property type="entry name" value="nmb1532 protein domain like"/>
    <property type="match status" value="1"/>
</dbReference>
<sequence length="153" mass="18039">MGDINSPYGQVKEVHQKHREQVLFIKEALLRIRDENALKDIEKTVEFLKQKVILHFEWEEKAVFPLALSLGELPLKQTVRELQKEHIDMIGWFDEIADIILKHGFHFVDEAVTKQFVGVAEKIVEKMLWHTQKEDRELYPVLEANQVSLKIRL</sequence>
<dbReference type="EMBL" id="MHFR01000040">
    <property type="protein sequence ID" value="OGW97644.1"/>
    <property type="molecule type" value="Genomic_DNA"/>
</dbReference>
<accession>A0A1G1KXK0</accession>
<dbReference type="Proteomes" id="UP000178187">
    <property type="component" value="Unassembled WGS sequence"/>
</dbReference>
<name>A0A1G1KXK0_9BACT</name>
<reference evidence="2 3" key="1">
    <citation type="journal article" date="2016" name="Nat. Commun.">
        <title>Thousands of microbial genomes shed light on interconnected biogeochemical processes in an aquifer system.</title>
        <authorList>
            <person name="Anantharaman K."/>
            <person name="Brown C.T."/>
            <person name="Hug L.A."/>
            <person name="Sharon I."/>
            <person name="Castelle C.J."/>
            <person name="Probst A.J."/>
            <person name="Thomas B.C."/>
            <person name="Singh A."/>
            <person name="Wilkins M.J."/>
            <person name="Karaoz U."/>
            <person name="Brodie E.L."/>
            <person name="Williams K.H."/>
            <person name="Hubbard S.S."/>
            <person name="Banfield J.F."/>
        </authorList>
    </citation>
    <scope>NUCLEOTIDE SEQUENCE [LARGE SCALE GENOMIC DNA]</scope>
</reference>
<organism evidence="2 3">
    <name type="scientific">Candidatus Danuiimicrobium aquiferis</name>
    <dbReference type="NCBI Taxonomy" id="1801832"/>
    <lineage>
        <taxon>Bacteria</taxon>
        <taxon>Pseudomonadati</taxon>
        <taxon>Candidatus Omnitrophota</taxon>
        <taxon>Candidatus Danuiimicrobium</taxon>
    </lineage>
</organism>
<evidence type="ECO:0000313" key="3">
    <source>
        <dbReference type="Proteomes" id="UP000178187"/>
    </source>
</evidence>
<protein>
    <recommendedName>
        <fullName evidence="1">Hemerythrin-like domain-containing protein</fullName>
    </recommendedName>
</protein>
<dbReference type="AlphaFoldDB" id="A0A1G1KXK0"/>
<dbReference type="InterPro" id="IPR012312">
    <property type="entry name" value="Hemerythrin-like"/>
</dbReference>
<comment type="caution">
    <text evidence="2">The sequence shown here is derived from an EMBL/GenBank/DDBJ whole genome shotgun (WGS) entry which is preliminary data.</text>
</comment>
<evidence type="ECO:0000313" key="2">
    <source>
        <dbReference type="EMBL" id="OGW97644.1"/>
    </source>
</evidence>